<organism evidence="2 3">
    <name type="scientific">Ascobolus immersus RN42</name>
    <dbReference type="NCBI Taxonomy" id="1160509"/>
    <lineage>
        <taxon>Eukaryota</taxon>
        <taxon>Fungi</taxon>
        <taxon>Dikarya</taxon>
        <taxon>Ascomycota</taxon>
        <taxon>Pezizomycotina</taxon>
        <taxon>Pezizomycetes</taxon>
        <taxon>Pezizales</taxon>
        <taxon>Ascobolaceae</taxon>
        <taxon>Ascobolus</taxon>
    </lineage>
</organism>
<evidence type="ECO:0000313" key="3">
    <source>
        <dbReference type="Proteomes" id="UP000275078"/>
    </source>
</evidence>
<evidence type="ECO:0000256" key="1">
    <source>
        <dbReference type="SAM" id="MobiDB-lite"/>
    </source>
</evidence>
<dbReference type="AlphaFoldDB" id="A0A3N4IFN8"/>
<name>A0A3N4IFN8_ASCIM</name>
<accession>A0A3N4IFN8</accession>
<gene>
    <name evidence="2" type="ORF">BJ508DRAFT_303888</name>
</gene>
<keyword evidence="3" id="KW-1185">Reference proteome</keyword>
<dbReference type="Proteomes" id="UP000275078">
    <property type="component" value="Unassembled WGS sequence"/>
</dbReference>
<protein>
    <submittedName>
        <fullName evidence="2">Uncharacterized protein</fullName>
    </submittedName>
</protein>
<proteinExistence type="predicted"/>
<reference evidence="2 3" key="1">
    <citation type="journal article" date="2018" name="Nat. Ecol. Evol.">
        <title>Pezizomycetes genomes reveal the molecular basis of ectomycorrhizal truffle lifestyle.</title>
        <authorList>
            <person name="Murat C."/>
            <person name="Payen T."/>
            <person name="Noel B."/>
            <person name="Kuo A."/>
            <person name="Morin E."/>
            <person name="Chen J."/>
            <person name="Kohler A."/>
            <person name="Krizsan K."/>
            <person name="Balestrini R."/>
            <person name="Da Silva C."/>
            <person name="Montanini B."/>
            <person name="Hainaut M."/>
            <person name="Levati E."/>
            <person name="Barry K.W."/>
            <person name="Belfiori B."/>
            <person name="Cichocki N."/>
            <person name="Clum A."/>
            <person name="Dockter R.B."/>
            <person name="Fauchery L."/>
            <person name="Guy J."/>
            <person name="Iotti M."/>
            <person name="Le Tacon F."/>
            <person name="Lindquist E.A."/>
            <person name="Lipzen A."/>
            <person name="Malagnac F."/>
            <person name="Mello A."/>
            <person name="Molinier V."/>
            <person name="Miyauchi S."/>
            <person name="Poulain J."/>
            <person name="Riccioni C."/>
            <person name="Rubini A."/>
            <person name="Sitrit Y."/>
            <person name="Splivallo R."/>
            <person name="Traeger S."/>
            <person name="Wang M."/>
            <person name="Zifcakova L."/>
            <person name="Wipf D."/>
            <person name="Zambonelli A."/>
            <person name="Paolocci F."/>
            <person name="Nowrousian M."/>
            <person name="Ottonello S."/>
            <person name="Baldrian P."/>
            <person name="Spatafora J.W."/>
            <person name="Henrissat B."/>
            <person name="Nagy L.G."/>
            <person name="Aury J.M."/>
            <person name="Wincker P."/>
            <person name="Grigoriev I.V."/>
            <person name="Bonfante P."/>
            <person name="Martin F.M."/>
        </authorList>
    </citation>
    <scope>NUCLEOTIDE SEQUENCE [LARGE SCALE GENOMIC DNA]</scope>
    <source>
        <strain evidence="2 3">RN42</strain>
    </source>
</reference>
<evidence type="ECO:0000313" key="2">
    <source>
        <dbReference type="EMBL" id="RPA84426.1"/>
    </source>
</evidence>
<feature type="region of interest" description="Disordered" evidence="1">
    <location>
        <begin position="133"/>
        <end position="189"/>
    </location>
</feature>
<sequence>MCLGAQSQQRNSYSEIRVETPTPTTYFRHFRSFAPSPEPEPAPAQVQFLDFDHLPHLKTPVDFTPDLAQIQHFNASHVTPQQHVPAQLAPQTLSNTSFNQTAFQLQSHYVDPQLKIHPSTLLPRLNTNLPFSSAPSHRSFPSAPTPPSLHSPTPSLPFELRADYSPHSSDPPSPFTPEPSNSPPPVFKAPEYTSLYTKKSYISHISPKTVPVNPATPTSPSSPTCNTPAYPYVYHDNSYYLYAQDGFKVVPAPTFRKLRPKYPLYIIVPEKGTCGTPMSSWGGRELSGYYGCSEKEVPLVQRVAAESPKGKKRKRDSDSSIGYDAKKRRVEEEFIGRDGELYVVKWVPRMIKGGSPVRKIVRKDLEKAGKAGKARKKVLGLISDGEFDEDVIVVDASKWLVRNGGMKRSVAHGGMF</sequence>
<feature type="compositionally biased region" description="Pro residues" evidence="1">
    <location>
        <begin position="169"/>
        <end position="187"/>
    </location>
</feature>
<dbReference type="EMBL" id="ML119659">
    <property type="protein sequence ID" value="RPA84426.1"/>
    <property type="molecule type" value="Genomic_DNA"/>
</dbReference>